<gene>
    <name evidence="5" type="ORF">GCM10009754_88140</name>
</gene>
<dbReference type="RefSeq" id="WP_344432325.1">
    <property type="nucleotide sequence ID" value="NZ_BAAANN010000098.1"/>
</dbReference>
<evidence type="ECO:0000313" key="5">
    <source>
        <dbReference type="EMBL" id="GAA1995250.1"/>
    </source>
</evidence>
<name>A0ABP5ED84_9PSEU</name>
<keyword evidence="6" id="KW-1185">Reference proteome</keyword>
<keyword evidence="4" id="KW-0143">Chaperone</keyword>
<evidence type="ECO:0000256" key="2">
    <source>
        <dbReference type="ARBA" id="ARBA00006411"/>
    </source>
</evidence>
<evidence type="ECO:0000256" key="3">
    <source>
        <dbReference type="ARBA" id="ARBA00022490"/>
    </source>
</evidence>
<dbReference type="EMBL" id="BAAANN010000098">
    <property type="protein sequence ID" value="GAA1995250.1"/>
    <property type="molecule type" value="Genomic_DNA"/>
</dbReference>
<proteinExistence type="inferred from homology"/>
<keyword evidence="3" id="KW-0963">Cytoplasm</keyword>
<evidence type="ECO:0000256" key="1">
    <source>
        <dbReference type="ARBA" id="ARBA00004496"/>
    </source>
</evidence>
<evidence type="ECO:0000256" key="4">
    <source>
        <dbReference type="ARBA" id="ARBA00023186"/>
    </source>
</evidence>
<protein>
    <submittedName>
        <fullName evidence="5">ESX secretion-associated protein EspG</fullName>
    </submittedName>
</protein>
<reference evidence="6" key="1">
    <citation type="journal article" date="2019" name="Int. J. Syst. Evol. Microbiol.">
        <title>The Global Catalogue of Microorganisms (GCM) 10K type strain sequencing project: providing services to taxonomists for standard genome sequencing and annotation.</title>
        <authorList>
            <consortium name="The Broad Institute Genomics Platform"/>
            <consortium name="The Broad Institute Genome Sequencing Center for Infectious Disease"/>
            <person name="Wu L."/>
            <person name="Ma J."/>
        </authorList>
    </citation>
    <scope>NUCLEOTIDE SEQUENCE [LARGE SCALE GENOMIC DNA]</scope>
    <source>
        <strain evidence="6">JCM 14545</strain>
    </source>
</reference>
<dbReference type="Proteomes" id="UP001501116">
    <property type="component" value="Unassembled WGS sequence"/>
</dbReference>
<organism evidence="5 6">
    <name type="scientific">Amycolatopsis minnesotensis</name>
    <dbReference type="NCBI Taxonomy" id="337894"/>
    <lineage>
        <taxon>Bacteria</taxon>
        <taxon>Bacillati</taxon>
        <taxon>Actinomycetota</taxon>
        <taxon>Actinomycetes</taxon>
        <taxon>Pseudonocardiales</taxon>
        <taxon>Pseudonocardiaceae</taxon>
        <taxon>Amycolatopsis</taxon>
    </lineage>
</organism>
<evidence type="ECO:0000313" key="6">
    <source>
        <dbReference type="Proteomes" id="UP001501116"/>
    </source>
</evidence>
<dbReference type="Pfam" id="PF14011">
    <property type="entry name" value="ESX-1_EspG"/>
    <property type="match status" value="1"/>
</dbReference>
<comment type="caution">
    <text evidence="5">The sequence shown here is derived from an EMBL/GenBank/DDBJ whole genome shotgun (WGS) entry which is preliminary data.</text>
</comment>
<comment type="similarity">
    <text evidence="2">Belongs to the EspG family.</text>
</comment>
<accession>A0ABP5ED84</accession>
<dbReference type="InterPro" id="IPR025734">
    <property type="entry name" value="EspG"/>
</dbReference>
<comment type="subcellular location">
    <subcellularLocation>
        <location evidence="1">Cytoplasm</location>
    </subcellularLocation>
</comment>
<sequence length="249" mass="27421">MIDHPVVLPKMMFVTAWEMTTTGGDLPAVIGTNTHYWMAEDSRRTLVVDTMEALREQGLARGDRLHPGWKNTLAVIGRSDREFYAWNHFSDGTATSILVAARDRDAVRVVVGEDAVMIDPVEPKFLATHLLEALPDVPGAAVRTVAIPEGLLEDSDAAPADPLAEPIDTRDVEYLSGLMRAPRDAIHQLYTATRTVDGERERSLPISALDLTGQGRILTYMTGDDYIAVTTGSPHRLIRTLNNTHQQLV</sequence>